<protein>
    <submittedName>
        <fullName evidence="1">Uncharacterized protein</fullName>
    </submittedName>
</protein>
<evidence type="ECO:0000313" key="1">
    <source>
        <dbReference type="EMBL" id="MUV10045.1"/>
    </source>
</evidence>
<sequence length="65" mass="7144">MAFCCSKKKKGFLGVLETFFNIKRGLKSGLIGIAVKMEIHLLGGIVLDLAVKLKGYFKITFPLTP</sequence>
<organism evidence="1 2">
    <name type="scientific">Helicobacter pylori</name>
    <name type="common">Campylobacter pylori</name>
    <dbReference type="NCBI Taxonomy" id="210"/>
    <lineage>
        <taxon>Bacteria</taxon>
        <taxon>Pseudomonadati</taxon>
        <taxon>Campylobacterota</taxon>
        <taxon>Epsilonproteobacteria</taxon>
        <taxon>Campylobacterales</taxon>
        <taxon>Helicobacteraceae</taxon>
        <taxon>Helicobacter</taxon>
    </lineage>
</organism>
<evidence type="ECO:0000313" key="2">
    <source>
        <dbReference type="Proteomes" id="UP000460877"/>
    </source>
</evidence>
<dbReference type="Proteomes" id="UP000460877">
    <property type="component" value="Unassembled WGS sequence"/>
</dbReference>
<comment type="caution">
    <text evidence="1">The sequence shown here is derived from an EMBL/GenBank/DDBJ whole genome shotgun (WGS) entry which is preliminary data.</text>
</comment>
<proteinExistence type="predicted"/>
<dbReference type="AlphaFoldDB" id="A0A7K1P004"/>
<dbReference type="EMBL" id="WAEA01000003">
    <property type="protein sequence ID" value="MUV10045.1"/>
    <property type="molecule type" value="Genomic_DNA"/>
</dbReference>
<name>A0A7K1P004_HELPX</name>
<accession>A0A7K1P004</accession>
<gene>
    <name evidence="1" type="ORF">F7218_03935</name>
</gene>
<reference evidence="1 2" key="1">
    <citation type="journal article" date="2020" name="J. Clin. Microbiol.">
        <title>Helicobacter pylori infections in the Bronx, New York: Surveying Antibiotic Susceptibility and Strain Lineage by Whole-genome Sequencing.</title>
        <authorList>
            <person name="Saranathan R."/>
            <person name="Levi M.H."/>
            <person name="Wattam A.R."/>
            <person name="Malek A."/>
            <person name="Asare E."/>
            <person name="Behin D.S."/>
            <person name="Pan D.H."/>
            <person name="Jacobs W.R."/>
            <person name="Szymczak W.A."/>
        </authorList>
    </citation>
    <scope>NUCLEOTIDE SEQUENCE [LARGE SCALE GENOMIC DNA]</scope>
    <source>
        <strain evidence="1 2">MHP10</strain>
    </source>
</reference>